<dbReference type="Pfam" id="PF07687">
    <property type="entry name" value="M20_dimer"/>
    <property type="match status" value="1"/>
</dbReference>
<dbReference type="Gene3D" id="3.40.630.10">
    <property type="entry name" value="Zn peptidases"/>
    <property type="match status" value="1"/>
</dbReference>
<dbReference type="WBParaSite" id="ASIM_0001208001-mRNA-1">
    <property type="protein sequence ID" value="ASIM_0001208001-mRNA-1"/>
    <property type="gene ID" value="ASIM_0001208001"/>
</dbReference>
<feature type="domain" description="Peptidase M20 dimerisation" evidence="5">
    <location>
        <begin position="210"/>
        <end position="365"/>
    </location>
</feature>
<keyword evidence="3" id="KW-0479">Metal-binding</keyword>
<dbReference type="GO" id="GO:0006508">
    <property type="term" value="P:proteolysis"/>
    <property type="evidence" value="ECO:0007669"/>
    <property type="project" value="UniProtKB-KW"/>
</dbReference>
<dbReference type="GO" id="GO:0008233">
    <property type="term" value="F:peptidase activity"/>
    <property type="evidence" value="ECO:0007669"/>
    <property type="project" value="UniProtKB-KW"/>
</dbReference>
<comment type="similarity">
    <text evidence="1">Belongs to the peptidase M20A family.</text>
</comment>
<name>A0A0M3JV41_ANISI</name>
<dbReference type="OrthoDB" id="7832001at2759"/>
<keyword evidence="7" id="KW-1185">Reference proteome</keyword>
<evidence type="ECO:0000313" key="8">
    <source>
        <dbReference type="WBParaSite" id="ASIM_0001208001-mRNA-1"/>
    </source>
</evidence>
<reference evidence="8" key="1">
    <citation type="submission" date="2016-04" db="UniProtKB">
        <authorList>
            <consortium name="WormBaseParasite"/>
        </authorList>
    </citation>
    <scope>IDENTIFICATION</scope>
</reference>
<gene>
    <name evidence="6" type="ORF">ASIM_LOCUS11546</name>
</gene>
<dbReference type="InterPro" id="IPR011650">
    <property type="entry name" value="Peptidase_M20_dimer"/>
</dbReference>
<evidence type="ECO:0000256" key="2">
    <source>
        <dbReference type="ARBA" id="ARBA00022670"/>
    </source>
</evidence>
<evidence type="ECO:0000256" key="3">
    <source>
        <dbReference type="ARBA" id="ARBA00022723"/>
    </source>
</evidence>
<proteinExistence type="inferred from homology"/>
<dbReference type="EMBL" id="UYRR01031081">
    <property type="protein sequence ID" value="VDK45319.1"/>
    <property type="molecule type" value="Genomic_DNA"/>
</dbReference>
<sequence length="474" mass="53387">MDDKTFAAVVKDIDDHQKKYIERLRDAVAIPSVSGEPEHRKDVVRMMEYAKKHLESFGTKVELFEPGMQTLPNGKTIKLPPILFGVLGKDESKKTLLIYGHLDVQPAHKEDGWNTEPFHLTEKDGKLYGRGASDDKGPVMSWINALESLHRKKVPLPINIKFCLEGMEESGSKGLEEALTARKNTWLSDVDFTCICDTTRLGNKPNLQYGIRGMCYYYVEVSSAKQDLHSGDFGGVIYEPMRDLIWLLSQLSDVKGKIQIEGLDEMVRPVTDEELKLYDNIDFDVEAFKKFIAVPGLTAETKQEILMNRWRYPSLSVHGIEGAFSGAGPKTVIPSKVIGKFSLRIVPDMDPKKVDSLVVAHLDKLWKTRGSPNHYRTIISHNGKPWITDYHQPLYETAAKAIKRVYNVEPDYTREAGSIPITITFEELTGKNVILLPFGGFDDMAHSQNEKMNIEIYMNGCKMMAAFLTGLGSV</sequence>
<evidence type="ECO:0000256" key="1">
    <source>
        <dbReference type="ARBA" id="ARBA00006247"/>
    </source>
</evidence>
<accession>A0A0M3JV41</accession>
<dbReference type="Pfam" id="PF01546">
    <property type="entry name" value="Peptidase_M20"/>
    <property type="match status" value="1"/>
</dbReference>
<keyword evidence="4" id="KW-0378">Hydrolase</keyword>
<dbReference type="Gene3D" id="3.30.70.360">
    <property type="match status" value="1"/>
</dbReference>
<dbReference type="InterPro" id="IPR001261">
    <property type="entry name" value="ArgE/DapE_CS"/>
</dbReference>
<dbReference type="InterPro" id="IPR051458">
    <property type="entry name" value="Cyt/Met_Dipeptidase"/>
</dbReference>
<dbReference type="AlphaFoldDB" id="A0A0M3JV41"/>
<dbReference type="SUPFAM" id="SSF53187">
    <property type="entry name" value="Zn-dependent exopeptidases"/>
    <property type="match status" value="1"/>
</dbReference>
<evidence type="ECO:0000313" key="7">
    <source>
        <dbReference type="Proteomes" id="UP000267096"/>
    </source>
</evidence>
<keyword evidence="2" id="KW-0645">Protease</keyword>
<dbReference type="SMR" id="A0A0M3JV41"/>
<dbReference type="PANTHER" id="PTHR43270:SF14">
    <property type="entry name" value="PEPTIDASE M20 DIMERISATION DOMAIN-CONTAINING PROTEIN"/>
    <property type="match status" value="1"/>
</dbReference>
<dbReference type="InterPro" id="IPR002933">
    <property type="entry name" value="Peptidase_M20"/>
</dbReference>
<dbReference type="GO" id="GO:0046872">
    <property type="term" value="F:metal ion binding"/>
    <property type="evidence" value="ECO:0007669"/>
    <property type="project" value="UniProtKB-KW"/>
</dbReference>
<protein>
    <submittedName>
        <fullName evidence="8">M20_dimer domain-containing protein</fullName>
    </submittedName>
</protein>
<dbReference type="Proteomes" id="UP000267096">
    <property type="component" value="Unassembled WGS sequence"/>
</dbReference>
<evidence type="ECO:0000313" key="6">
    <source>
        <dbReference type="EMBL" id="VDK45319.1"/>
    </source>
</evidence>
<evidence type="ECO:0000256" key="4">
    <source>
        <dbReference type="ARBA" id="ARBA00022801"/>
    </source>
</evidence>
<evidence type="ECO:0000259" key="5">
    <source>
        <dbReference type="Pfam" id="PF07687"/>
    </source>
</evidence>
<dbReference type="PROSITE" id="PS00759">
    <property type="entry name" value="ARGE_DAPE_CPG2_2"/>
    <property type="match status" value="1"/>
</dbReference>
<dbReference type="CDD" id="cd05676">
    <property type="entry name" value="M20_dipept_like_CNDP"/>
    <property type="match status" value="1"/>
</dbReference>
<reference evidence="6 7" key="2">
    <citation type="submission" date="2018-11" db="EMBL/GenBank/DDBJ databases">
        <authorList>
            <consortium name="Pathogen Informatics"/>
        </authorList>
    </citation>
    <scope>NUCLEOTIDE SEQUENCE [LARGE SCALE GENOMIC DNA]</scope>
</reference>
<organism evidence="8">
    <name type="scientific">Anisakis simplex</name>
    <name type="common">Herring worm</name>
    <dbReference type="NCBI Taxonomy" id="6269"/>
    <lineage>
        <taxon>Eukaryota</taxon>
        <taxon>Metazoa</taxon>
        <taxon>Ecdysozoa</taxon>
        <taxon>Nematoda</taxon>
        <taxon>Chromadorea</taxon>
        <taxon>Rhabditida</taxon>
        <taxon>Spirurina</taxon>
        <taxon>Ascaridomorpha</taxon>
        <taxon>Ascaridoidea</taxon>
        <taxon>Anisakidae</taxon>
        <taxon>Anisakis</taxon>
        <taxon>Anisakis simplex complex</taxon>
    </lineage>
</organism>
<dbReference type="PANTHER" id="PTHR43270">
    <property type="entry name" value="BETA-ALA-HIS DIPEPTIDASE"/>
    <property type="match status" value="1"/>
</dbReference>